<dbReference type="InterPro" id="IPR029063">
    <property type="entry name" value="SAM-dependent_MTases_sf"/>
</dbReference>
<dbReference type="SMART" id="SM00823">
    <property type="entry name" value="PKS_PP"/>
    <property type="match status" value="2"/>
</dbReference>
<dbReference type="Gene3D" id="3.40.50.150">
    <property type="entry name" value="Vaccinia Virus protein VP39"/>
    <property type="match status" value="1"/>
</dbReference>
<dbReference type="InterPro" id="IPR010071">
    <property type="entry name" value="AA_adenyl_dom"/>
</dbReference>
<dbReference type="CDD" id="cd19540">
    <property type="entry name" value="LCL_NRPS-like"/>
    <property type="match status" value="2"/>
</dbReference>
<dbReference type="InterPro" id="IPR013217">
    <property type="entry name" value="Methyltransf_12"/>
</dbReference>
<dbReference type="Pfam" id="PF08242">
    <property type="entry name" value="Methyltransf_12"/>
    <property type="match status" value="1"/>
</dbReference>
<dbReference type="Gene3D" id="3.40.50.980">
    <property type="match status" value="2"/>
</dbReference>
<dbReference type="InterPro" id="IPR020806">
    <property type="entry name" value="PKS_PP-bd"/>
</dbReference>
<dbReference type="PROSITE" id="PS00012">
    <property type="entry name" value="PHOSPHOPANTETHEINE"/>
    <property type="match status" value="2"/>
</dbReference>
<feature type="region of interest" description="Disordered" evidence="7">
    <location>
        <begin position="880"/>
        <end position="907"/>
    </location>
</feature>
<name>A0A5P2AI68_STRVZ</name>
<dbReference type="PROSITE" id="PS00455">
    <property type="entry name" value="AMP_BINDING"/>
    <property type="match status" value="2"/>
</dbReference>
<dbReference type="Pfam" id="PF00501">
    <property type="entry name" value="AMP-binding"/>
    <property type="match status" value="2"/>
</dbReference>
<evidence type="ECO:0000256" key="2">
    <source>
        <dbReference type="ARBA" id="ARBA00006432"/>
    </source>
</evidence>
<dbReference type="GO" id="GO:0016874">
    <property type="term" value="F:ligase activity"/>
    <property type="evidence" value="ECO:0007669"/>
    <property type="project" value="UniProtKB-KW"/>
</dbReference>
<dbReference type="Pfam" id="PF00550">
    <property type="entry name" value="PP-binding"/>
    <property type="match status" value="2"/>
</dbReference>
<dbReference type="PROSITE" id="PS50075">
    <property type="entry name" value="CARRIER"/>
    <property type="match status" value="2"/>
</dbReference>
<evidence type="ECO:0000256" key="5">
    <source>
        <dbReference type="ARBA" id="ARBA00022598"/>
    </source>
</evidence>
<dbReference type="InterPro" id="IPR006162">
    <property type="entry name" value="Ppantetheine_attach_site"/>
</dbReference>
<evidence type="ECO:0000259" key="8">
    <source>
        <dbReference type="PROSITE" id="PS50075"/>
    </source>
</evidence>
<evidence type="ECO:0000256" key="3">
    <source>
        <dbReference type="ARBA" id="ARBA00022450"/>
    </source>
</evidence>
<feature type="region of interest" description="Disordered" evidence="7">
    <location>
        <begin position="2004"/>
        <end position="2028"/>
    </location>
</feature>
<keyword evidence="6" id="KW-0677">Repeat</keyword>
<sequence length="2563" mass="275271">MSTGRRRSARWPRNSCPCCVRWWNVPTHGRSTDVQDAGSEVRGPEGPQTLHELFRARGAERPSAIAVVCGDEAVTYAELDDRSDRLAARLAAAGAGPEQLVGIALHRSVDLVVAVLAVLKTGAGYLPLDPALPPRRLEYILSDALPVCTVTDSTLAKDRGEPGHGELVLVDVMATGGHPEGAPPAPARPSALPDHLAYVIYTSGSTGNPKAVAVTHRNVLRLFSTTHRTFGFGPDDVWTLFHSYAFDFSVWEIWGALLYGGRLVVVPADTTRSPAALLELLESEGVTVLNQTPSAFHELDREDRSPTATAIAPSLRLVIFGGERLDPALQADWFARHPDRPALVNMYGITETTVHVTHHVLGASEAVPGSPSTIGGPLDDLRVHLLDERLRPVPPGAVGELYVAGPGLARGYLRRPGLTASRFVAEPSGPAGSRMYRTGDLARRGPGGRLEYLGRADQQVKIRGFRIEPGEVEAALVTHPDITAAAVTVREDRPGDRRLVGYVVPADDRIRSSGRERRIDGWRSVFDDTYRDSAQRPFGSDFSGWNSAYDGQPIPVAEMEEWRRATVERIRALRPRRVLEIGVGSGLILSEVAPHCAAYWGTDLSREGIAALRHHVAGRPDLAGRVELAVGSADDTSGLPSGFFDTIVLNSVTQFFPDADYLADVLRRCADLLVPGGAVFVGDVRNLRLHRHLTTAAEVRRRGAGLPPERLRGAVDRVLRAEQDLLVAPEFFTALGQDVPGIAEVDVRLKRARHHNELSRYRYDVVLRTEGGDRSPAEAPELVLHWGRDVTGVDELATRITTGRPTRLRIRGVPNARLDEDLAVLREVYEGENDGSPGVDPEHVADIADALGYATAATWTTDAEDGRMDIVCVPAPASGVPPEVGEIRPEPSARQRNEPLGTYTNRPGTAFETAALSSELRTHLRRWLPDPLVPAAFVVLERLPLTTNGKVDRSSLPAPETRVGGGGGAEPRTREERVICQIMEDLLGITGIGTDQDFFLLGGHSLMATRLVGRIRAELGAELTVRQVFETPTAADLAAGLGAATRLRPLTAATVRPQAFPLSSAQRRLWFLYDMDRESPAYNVPFVFRLGGPGGPVDPAVLGLALGDLVERHEGLRTVFPEEGGVPRQVVLDPGAVALPVVAVRADELEAAMAVAAREPFDLVAGPVMRASLFETERGERVLLLVLHHIVCDGWSADVLARDLAQAYSARSVGVSPDWSPLPVTYRDYTLWHRELVGDATDPDSLHTRQLAYWAGQLRGVPPELALPTDRPRPLRASGRGGLVTFTWEPDLHARVVRLARQANATVFMVLHAAWAALLTRFGAGTDIVLGTPVAGRTDHSLDDLVGHFVNTLVLRTDTGGNPTFAGLLGRVRETDLAAYAHQDLPFADLVAALNPPRSPSHHPLFQVMLSLHRQSPDGWPVETELAGLGIARFDLSLGLTEKTDGDDTPAGITGVLEYAADLFTRETAARMVTGLERLLEAVCSDAALRIDEIALPSTDTASAGRDATHRTASEPADDASGATVHGFFEEQAARTPDATAVTGPDGTLTYRRLDERAHRLARLLTAKGAGPERVVALSLPRSAELVVALLATLKAGAAFLYVDPALPAARVRELLADSGAVLLVCGSDMRAVASGPPRLVLGDPGTEAALAAPPPDAGPAAPPDPRHPATVVYTSGSTGRPKGVVVTHQALAGLLRSHLCRRIPPTGPRERLTVAHTASFAFDASWDPLLWMFAGHRLLVFDGETVRDPAALVERIGSDRVDVLDTTPSHAYHLLSAGLLDAAHRPSIVVLGGEPLPESLRNTLTGAGLVVHDLYGPTESTVDAYAWRSGPGTPVEGEAVNGTVLQVLDASLRPAPPNTPGELYLSGPGLARGYLDRRGLTAQRFVADPSGPPGSRMYRTGDLARRAADGTLELLGRSDDQVKIRGFRVEPGEVEAVLGACPGVGQVVVVAVHDEDLGSRLVAYVTPADVDTDALRARLSTTLPPYLVPAAIVPLTRMPLTGNGKIDRAALPRPDRPRSTPSGSRTAREEVVCGIFADVLGLDRVDPEDDFFALGGHSLLATQVVSRISSALDDALSPTSLFQTPTPRALAAASGEQAARPRPRPLECSDPAPLPPAQFQLWFHNQLSGAAPTYNVPFVFRLGGPGGPVDPAVLGLALGDLVERHEGLRTVFPEEGGVPRQVVLDPGAVALPVVAVRADELEAAMAVAAREPFDLVAGPVMRASLFETERGERVLLLVLHHIVCDGWSADVLARDLAQAYSARSVGVSPDWSPLPVTYRDYTLWHRELVGDATDPDSLHTRQLAYWAGQLRGVPPELALPTDRPRPLRASGRGGLVTFTWEPDLHARVVRLARQANATVFMVLHAAWAALLTRFGAGTDIVLGTPVAGRTDHSLDDLVGHFVNTLVLRTDTGGNPTFAGLLGRVRETDLAAYAHQDLPFADLVAALNPPRSPSHHPLFQVMLSLRDAHQPTEPSLELARWEEAVHTGTAVYDLHIEVTAHRDPDGRPGALEGTLGYSTDLFDQGTAERIARAYEHLLASAVTDPSLTLSSLRSHPNEPRRRP</sequence>
<dbReference type="GO" id="GO:0009403">
    <property type="term" value="P:toxin biosynthetic process"/>
    <property type="evidence" value="ECO:0007669"/>
    <property type="project" value="UniProtKB-ARBA"/>
</dbReference>
<dbReference type="CDD" id="cd17643">
    <property type="entry name" value="A_NRPS_Cytc1-like"/>
    <property type="match status" value="1"/>
</dbReference>
<feature type="region of interest" description="Disordered" evidence="7">
    <location>
        <begin position="1501"/>
        <end position="1521"/>
    </location>
</feature>
<feature type="region of interest" description="Disordered" evidence="7">
    <location>
        <begin position="951"/>
        <end position="972"/>
    </location>
</feature>
<organism evidence="9 10">
    <name type="scientific">Streptomyces venezuelae</name>
    <dbReference type="NCBI Taxonomy" id="54571"/>
    <lineage>
        <taxon>Bacteria</taxon>
        <taxon>Bacillati</taxon>
        <taxon>Actinomycetota</taxon>
        <taxon>Actinomycetes</taxon>
        <taxon>Kitasatosporales</taxon>
        <taxon>Streptomycetaceae</taxon>
        <taxon>Streptomyces</taxon>
    </lineage>
</organism>
<dbReference type="Gene3D" id="3.40.50.12780">
    <property type="entry name" value="N-terminal domain of ligase-like"/>
    <property type="match status" value="1"/>
</dbReference>
<dbReference type="FunFam" id="3.40.50.12780:FF:000012">
    <property type="entry name" value="Non-ribosomal peptide synthetase"/>
    <property type="match status" value="1"/>
</dbReference>
<dbReference type="GO" id="GO:0072330">
    <property type="term" value="P:monocarboxylic acid biosynthetic process"/>
    <property type="evidence" value="ECO:0007669"/>
    <property type="project" value="UniProtKB-ARBA"/>
</dbReference>
<dbReference type="SUPFAM" id="SSF53335">
    <property type="entry name" value="S-adenosyl-L-methionine-dependent methyltransferases"/>
    <property type="match status" value="1"/>
</dbReference>
<dbReference type="PANTHER" id="PTHR45527:SF1">
    <property type="entry name" value="FATTY ACID SYNTHASE"/>
    <property type="match status" value="1"/>
</dbReference>
<keyword evidence="4" id="KW-0597">Phosphoprotein</keyword>
<dbReference type="InterPro" id="IPR042099">
    <property type="entry name" value="ANL_N_sf"/>
</dbReference>
<dbReference type="GO" id="GO:0031177">
    <property type="term" value="F:phosphopantetheine binding"/>
    <property type="evidence" value="ECO:0007669"/>
    <property type="project" value="InterPro"/>
</dbReference>
<dbReference type="Gene3D" id="3.30.300.30">
    <property type="match status" value="3"/>
</dbReference>
<dbReference type="FunFam" id="1.10.1200.10:FF:000016">
    <property type="entry name" value="Non-ribosomal peptide synthase"/>
    <property type="match status" value="1"/>
</dbReference>
<dbReference type="Pfam" id="PF13193">
    <property type="entry name" value="AMP-binding_C"/>
    <property type="match status" value="1"/>
</dbReference>
<evidence type="ECO:0000313" key="10">
    <source>
        <dbReference type="Proteomes" id="UP000324106"/>
    </source>
</evidence>
<dbReference type="Gene3D" id="1.10.1200.10">
    <property type="entry name" value="ACP-like"/>
    <property type="match status" value="2"/>
</dbReference>
<dbReference type="GO" id="GO:0043041">
    <property type="term" value="P:amino acid activation for nonribosomal peptide biosynthetic process"/>
    <property type="evidence" value="ECO:0007669"/>
    <property type="project" value="TreeGrafter"/>
</dbReference>
<dbReference type="NCBIfam" id="TIGR01733">
    <property type="entry name" value="AA-adenyl-dom"/>
    <property type="match status" value="2"/>
</dbReference>
<keyword evidence="5" id="KW-0436">Ligase</keyword>
<proteinExistence type="inferred from homology"/>
<dbReference type="CDD" id="cd05930">
    <property type="entry name" value="A_NRPS"/>
    <property type="match status" value="1"/>
</dbReference>
<dbReference type="FunFam" id="3.30.300.30:FF:000010">
    <property type="entry name" value="Enterobactin synthetase component F"/>
    <property type="match status" value="1"/>
</dbReference>
<feature type="domain" description="Carrier" evidence="8">
    <location>
        <begin position="2024"/>
        <end position="2099"/>
    </location>
</feature>
<dbReference type="FunFam" id="3.40.50.980:FF:000001">
    <property type="entry name" value="Non-ribosomal peptide synthetase"/>
    <property type="match status" value="1"/>
</dbReference>
<dbReference type="InterPro" id="IPR020845">
    <property type="entry name" value="AMP-binding_CS"/>
</dbReference>
<dbReference type="CDD" id="cd02440">
    <property type="entry name" value="AdoMet_MTases"/>
    <property type="match status" value="1"/>
</dbReference>
<gene>
    <name evidence="9" type="ORF">DEJ46_00550</name>
</gene>
<dbReference type="InterPro" id="IPR001242">
    <property type="entry name" value="Condensation_dom"/>
</dbReference>
<dbReference type="Gene3D" id="3.30.559.30">
    <property type="entry name" value="Nonribosomal peptide synthetase, condensation domain"/>
    <property type="match status" value="2"/>
</dbReference>
<dbReference type="GO" id="GO:0008610">
    <property type="term" value="P:lipid biosynthetic process"/>
    <property type="evidence" value="ECO:0007669"/>
    <property type="project" value="UniProtKB-ARBA"/>
</dbReference>
<dbReference type="GO" id="GO:0017000">
    <property type="term" value="P:antibiotic biosynthetic process"/>
    <property type="evidence" value="ECO:0007669"/>
    <property type="project" value="UniProtKB-ARBA"/>
</dbReference>
<feature type="domain" description="Carrier" evidence="8">
    <location>
        <begin position="970"/>
        <end position="1045"/>
    </location>
</feature>
<evidence type="ECO:0000256" key="6">
    <source>
        <dbReference type="ARBA" id="ARBA00022737"/>
    </source>
</evidence>
<dbReference type="Proteomes" id="UP000324106">
    <property type="component" value="Chromosome"/>
</dbReference>
<dbReference type="GO" id="GO:0005829">
    <property type="term" value="C:cytosol"/>
    <property type="evidence" value="ECO:0007669"/>
    <property type="project" value="TreeGrafter"/>
</dbReference>
<dbReference type="InterPro" id="IPR023213">
    <property type="entry name" value="CAT-like_dom_sf"/>
</dbReference>
<feature type="compositionally biased region" description="Basic and acidic residues" evidence="7">
    <location>
        <begin position="2006"/>
        <end position="2019"/>
    </location>
</feature>
<dbReference type="InterPro" id="IPR025110">
    <property type="entry name" value="AMP-bd_C"/>
</dbReference>
<evidence type="ECO:0000256" key="7">
    <source>
        <dbReference type="SAM" id="MobiDB-lite"/>
    </source>
</evidence>
<dbReference type="Gene3D" id="3.30.559.10">
    <property type="entry name" value="Chloramphenicol acetyltransferase-like domain"/>
    <property type="match status" value="2"/>
</dbReference>
<dbReference type="EMBL" id="CP029194">
    <property type="protein sequence ID" value="QES17774.1"/>
    <property type="molecule type" value="Genomic_DNA"/>
</dbReference>
<reference evidence="9 10" key="1">
    <citation type="submission" date="2018-05" db="EMBL/GenBank/DDBJ databases">
        <title>Streptomyces venezuelae.</title>
        <authorList>
            <person name="Kim W."/>
            <person name="Lee N."/>
            <person name="Cho B.-K."/>
        </authorList>
    </citation>
    <scope>NUCLEOTIDE SEQUENCE [LARGE SCALE GENOMIC DNA]</scope>
    <source>
        <strain evidence="9 10">ATCC 15068</strain>
    </source>
</reference>
<dbReference type="Gene3D" id="2.30.38.10">
    <property type="entry name" value="Luciferase, Domain 3"/>
    <property type="match status" value="1"/>
</dbReference>
<feature type="compositionally biased region" description="Pro residues" evidence="7">
    <location>
        <begin position="1653"/>
        <end position="1664"/>
    </location>
</feature>
<evidence type="ECO:0000256" key="4">
    <source>
        <dbReference type="ARBA" id="ARBA00022553"/>
    </source>
</evidence>
<dbReference type="FunFam" id="3.30.559.30:FF:000001">
    <property type="entry name" value="Non-ribosomal peptide synthetase"/>
    <property type="match status" value="1"/>
</dbReference>
<dbReference type="SUPFAM" id="SSF47336">
    <property type="entry name" value="ACP-like"/>
    <property type="match status" value="2"/>
</dbReference>
<dbReference type="FunFam" id="3.40.50.980:FF:000002">
    <property type="entry name" value="Enterobactin synthetase component F"/>
    <property type="match status" value="1"/>
</dbReference>
<dbReference type="SUPFAM" id="SSF52777">
    <property type="entry name" value="CoA-dependent acyltransferases"/>
    <property type="match status" value="4"/>
</dbReference>
<dbReference type="SUPFAM" id="SSF56801">
    <property type="entry name" value="Acetyl-CoA synthetase-like"/>
    <property type="match status" value="2"/>
</dbReference>
<comment type="cofactor">
    <cofactor evidence="1">
        <name>pantetheine 4'-phosphate</name>
        <dbReference type="ChEBI" id="CHEBI:47942"/>
    </cofactor>
</comment>
<dbReference type="PANTHER" id="PTHR45527">
    <property type="entry name" value="NONRIBOSOMAL PEPTIDE SYNTHETASE"/>
    <property type="match status" value="1"/>
</dbReference>
<dbReference type="Pfam" id="PF00668">
    <property type="entry name" value="Condensation"/>
    <property type="match status" value="2"/>
</dbReference>
<comment type="similarity">
    <text evidence="2">Belongs to the ATP-dependent AMP-binding enzyme family.</text>
</comment>
<dbReference type="InterPro" id="IPR009081">
    <property type="entry name" value="PP-bd_ACP"/>
</dbReference>
<dbReference type="InterPro" id="IPR036736">
    <property type="entry name" value="ACP-like_sf"/>
</dbReference>
<keyword evidence="3" id="KW-0596">Phosphopantetheine</keyword>
<feature type="region of interest" description="Disordered" evidence="7">
    <location>
        <begin position="1644"/>
        <end position="1666"/>
    </location>
</feature>
<protein>
    <recommendedName>
        <fullName evidence="8">Carrier domain-containing protein</fullName>
    </recommendedName>
</protein>
<accession>A0A5P2AI68</accession>
<evidence type="ECO:0000313" key="9">
    <source>
        <dbReference type="EMBL" id="QES17774.1"/>
    </source>
</evidence>
<evidence type="ECO:0000256" key="1">
    <source>
        <dbReference type="ARBA" id="ARBA00001957"/>
    </source>
</evidence>
<dbReference type="InterPro" id="IPR000873">
    <property type="entry name" value="AMP-dep_synth/lig_dom"/>
</dbReference>
<dbReference type="InterPro" id="IPR045851">
    <property type="entry name" value="AMP-bd_C_sf"/>
</dbReference>
<feature type="compositionally biased region" description="Basic and acidic residues" evidence="7">
    <location>
        <begin position="885"/>
        <end position="897"/>
    </location>
</feature>
<dbReference type="OrthoDB" id="2472181at2"/>